<dbReference type="GO" id="GO:0016757">
    <property type="term" value="F:glycosyltransferase activity"/>
    <property type="evidence" value="ECO:0007669"/>
    <property type="project" value="UniProtKB-KW"/>
</dbReference>
<dbReference type="InterPro" id="IPR001296">
    <property type="entry name" value="Glyco_trans_1"/>
</dbReference>
<organism evidence="3 4">
    <name type="scientific">Anaerococcus tetradius ATCC 35098</name>
    <dbReference type="NCBI Taxonomy" id="525255"/>
    <lineage>
        <taxon>Bacteria</taxon>
        <taxon>Bacillati</taxon>
        <taxon>Bacillota</taxon>
        <taxon>Tissierellia</taxon>
        <taxon>Tissierellales</taxon>
        <taxon>Peptoniphilaceae</taxon>
        <taxon>Anaerococcus</taxon>
    </lineage>
</organism>
<sequence>MSGFFPGKKYGGPPVSINNFCNLMNDEEVYIVCTDHDLGETKRYDSINRGWNDRGNCKVLYLEDKEYGYSNLNKIAIDLKPDLIYLQSLFSRSTYYGLRIGKVNNIKILLAPRGELNSGAFRKKYKKIPYIYFLKIFKLIKDIYFQSTSIEESSSIKKQLKVSDNNIHLLHNIPSAPQNHYFYSEKVSGKGKFVFISRIHPKKNLLSAIRYFNNINGEVLFDIYGPIESKKYWKSCQDEIRKLKSNIQVNYCGIIPHSMVHDVFSKYDAFIFPTFSENFGHVIAEALSVGTIVLISDKTPWNYLKNKGVGYVIPLTQKKMYTKVIQKIVDMNDDEIRLIKERIVRYIENNNRYKELKIEYLNCFKSIIKEYQ</sequence>
<dbReference type="EMBL" id="ACGC01000052">
    <property type="protein sequence ID" value="EEI82821.1"/>
    <property type="molecule type" value="Genomic_DNA"/>
</dbReference>
<proteinExistence type="predicted"/>
<dbReference type="SUPFAM" id="SSF53756">
    <property type="entry name" value="UDP-Glycosyltransferase/glycogen phosphorylase"/>
    <property type="match status" value="1"/>
</dbReference>
<protein>
    <submittedName>
        <fullName evidence="3">Glycosyltransferase, group 1 family protein</fullName>
        <ecNumber evidence="3">2.4.-.-</ecNumber>
    </submittedName>
</protein>
<evidence type="ECO:0000313" key="3">
    <source>
        <dbReference type="EMBL" id="EEI82821.1"/>
    </source>
</evidence>
<reference evidence="3 4" key="1">
    <citation type="submission" date="2009-01" db="EMBL/GenBank/DDBJ databases">
        <authorList>
            <person name="Qin X."/>
            <person name="Bachman B."/>
            <person name="Battles P."/>
            <person name="Bell A."/>
            <person name="Bess C."/>
            <person name="Bickham C."/>
            <person name="Chaboub L."/>
            <person name="Chen D."/>
            <person name="Coyle M."/>
            <person name="Deiros D.R."/>
            <person name="Dinh H."/>
            <person name="Forbes L."/>
            <person name="Fowler G."/>
            <person name="Francisco L."/>
            <person name="Fu Q."/>
            <person name="Gubbala S."/>
            <person name="Hale W."/>
            <person name="Han Y."/>
            <person name="Hemphill L."/>
            <person name="Highlander S.K."/>
            <person name="Hirani K."/>
            <person name="Hogues M."/>
            <person name="Jackson L."/>
            <person name="Jakkamsetti A."/>
            <person name="Javaid M."/>
            <person name="Jiang H."/>
            <person name="Korchina V."/>
            <person name="Kovar C."/>
            <person name="Lara F."/>
            <person name="Lee S."/>
            <person name="Mata R."/>
            <person name="Mathew T."/>
            <person name="Moen C."/>
            <person name="Morales K."/>
            <person name="Munidasa M."/>
            <person name="Nazareth L."/>
            <person name="Ngo R."/>
            <person name="Nguyen L."/>
            <person name="Okwuonu G."/>
            <person name="Ongeri F."/>
            <person name="Patil S."/>
            <person name="Petrosino J."/>
            <person name="Pham C."/>
            <person name="Pham P."/>
            <person name="Pu L.-L."/>
            <person name="Puazo M."/>
            <person name="Raj R."/>
            <person name="Reid J."/>
            <person name="Rouhana J."/>
            <person name="Saada N."/>
            <person name="Shang Y."/>
            <person name="Simmons D."/>
            <person name="Thornton R."/>
            <person name="Warren J."/>
            <person name="Weissenberger G."/>
            <person name="Zhang J."/>
            <person name="Zhang L."/>
            <person name="Zhou C."/>
            <person name="Zhu D."/>
            <person name="Muzny D."/>
            <person name="Worley K."/>
            <person name="Gibbs R."/>
        </authorList>
    </citation>
    <scope>NUCLEOTIDE SEQUENCE [LARGE SCALE GENOMIC DNA]</scope>
    <source>
        <strain evidence="3 4">ATCC 35098</strain>
    </source>
</reference>
<keyword evidence="3" id="KW-0328">Glycosyltransferase</keyword>
<accession>C2CI26</accession>
<dbReference type="EC" id="2.4.-.-" evidence="3"/>
<dbReference type="PANTHER" id="PTHR46401:SF2">
    <property type="entry name" value="GLYCOSYLTRANSFERASE WBBK-RELATED"/>
    <property type="match status" value="1"/>
</dbReference>
<gene>
    <name evidence="3" type="ORF">HMPREF0077_1136</name>
</gene>
<evidence type="ECO:0000313" key="4">
    <source>
        <dbReference type="Proteomes" id="UP000003744"/>
    </source>
</evidence>
<dbReference type="Proteomes" id="UP000003744">
    <property type="component" value="Unassembled WGS sequence"/>
</dbReference>
<evidence type="ECO:0000259" key="2">
    <source>
        <dbReference type="Pfam" id="PF00534"/>
    </source>
</evidence>
<dbReference type="Gene3D" id="3.40.50.2000">
    <property type="entry name" value="Glycogen Phosphorylase B"/>
    <property type="match status" value="1"/>
</dbReference>
<dbReference type="eggNOG" id="COG0438">
    <property type="taxonomic scope" value="Bacteria"/>
</dbReference>
<dbReference type="AlphaFoldDB" id="C2CI26"/>
<dbReference type="PANTHER" id="PTHR46401">
    <property type="entry name" value="GLYCOSYLTRANSFERASE WBBK-RELATED"/>
    <property type="match status" value="1"/>
</dbReference>
<evidence type="ECO:0000256" key="1">
    <source>
        <dbReference type="ARBA" id="ARBA00022679"/>
    </source>
</evidence>
<dbReference type="Pfam" id="PF00534">
    <property type="entry name" value="Glycos_transf_1"/>
    <property type="match status" value="1"/>
</dbReference>
<feature type="domain" description="Glycosyl transferase family 1" evidence="2">
    <location>
        <begin position="185"/>
        <end position="340"/>
    </location>
</feature>
<comment type="caution">
    <text evidence="3">The sequence shown here is derived from an EMBL/GenBank/DDBJ whole genome shotgun (WGS) entry which is preliminary data.</text>
</comment>
<keyword evidence="1 3" id="KW-0808">Transferase</keyword>
<name>C2CI26_9FIRM</name>
<dbReference type="HOGENOM" id="CLU_059315_0_0_9"/>